<dbReference type="KEGG" id="ffa:FFWV33_01165"/>
<evidence type="ECO:0000313" key="1">
    <source>
        <dbReference type="EMBL" id="AWG23524.1"/>
    </source>
</evidence>
<organism evidence="1 2">
    <name type="scientific">Flavobacterium faecale</name>
    <dbReference type="NCBI Taxonomy" id="1355330"/>
    <lineage>
        <taxon>Bacteria</taxon>
        <taxon>Pseudomonadati</taxon>
        <taxon>Bacteroidota</taxon>
        <taxon>Flavobacteriia</taxon>
        <taxon>Flavobacteriales</taxon>
        <taxon>Flavobacteriaceae</taxon>
        <taxon>Flavobacterium</taxon>
    </lineage>
</organism>
<proteinExistence type="predicted"/>
<dbReference type="Proteomes" id="UP000244527">
    <property type="component" value="Chromosome"/>
</dbReference>
<evidence type="ECO:0008006" key="3">
    <source>
        <dbReference type="Google" id="ProtNLM"/>
    </source>
</evidence>
<gene>
    <name evidence="1" type="ORF">FFWV33_01165</name>
</gene>
<protein>
    <recommendedName>
        <fullName evidence="3">Outer membrane protein beta-barrel domain-containing protein</fullName>
    </recommendedName>
</protein>
<reference evidence="1 2" key="1">
    <citation type="submission" date="2017-04" db="EMBL/GenBank/DDBJ databases">
        <title>Compelte genome sequence of WV33.</title>
        <authorList>
            <person name="Lee P.C."/>
        </authorList>
    </citation>
    <scope>NUCLEOTIDE SEQUENCE [LARGE SCALE GENOMIC DNA]</scope>
    <source>
        <strain evidence="1 2">WV33</strain>
    </source>
</reference>
<dbReference type="AlphaFoldDB" id="A0A2S1LID4"/>
<sequence length="360" mass="40850">MIAETAVETGSIKGKVIKKISFEKRARAIGSEIKKITDKEKLALKTAVDSLDKEVENGHMTAAVAKEVKLTKATEHANTIDKKVAIEEAKLNQLVKDQVEGKVEKEKKSSGIILTTGDSNLSIDEDRTEINLTSFKVYNNQEDKLDRRYKRTTSQMVLAMGLNNLVTDQRVQNADFKYLGSHFYEWGLTFNSRIFKEANVLHAKYGLSLMYNNLRATDNRAFAVDGNQTKLEVNPVSYEDSRFRTVSLVVPLHLEFDFSKAKEIDGKQYFKTHDSFRLGIGGYFGANVKSKQITTYDDDGYKARERVKGDFNVNNFVYGLSTYIGYKATSLYLKYDLNPLFKDNIVKQNNLSLGVRFDFN</sequence>
<accession>A0A2S1LID4</accession>
<keyword evidence="2" id="KW-1185">Reference proteome</keyword>
<dbReference type="OrthoDB" id="1466811at2"/>
<name>A0A2S1LID4_9FLAO</name>
<evidence type="ECO:0000313" key="2">
    <source>
        <dbReference type="Proteomes" id="UP000244527"/>
    </source>
</evidence>
<dbReference type="EMBL" id="CP020918">
    <property type="protein sequence ID" value="AWG23524.1"/>
    <property type="molecule type" value="Genomic_DNA"/>
</dbReference>